<dbReference type="Pfam" id="PF01331">
    <property type="entry name" value="mRNA_cap_enzyme"/>
    <property type="match status" value="1"/>
</dbReference>
<feature type="compositionally biased region" description="Acidic residues" evidence="14">
    <location>
        <begin position="192"/>
        <end position="201"/>
    </location>
</feature>
<keyword evidence="10" id="KW-0378">Hydrolase</keyword>
<keyword evidence="8 10" id="KW-0539">Nucleus</keyword>
<feature type="region of interest" description="Disordered" evidence="14">
    <location>
        <begin position="177"/>
        <end position="217"/>
    </location>
</feature>
<dbReference type="GO" id="GO:0005634">
    <property type="term" value="C:nucleus"/>
    <property type="evidence" value="ECO:0007669"/>
    <property type="project" value="UniProtKB-SubCell"/>
</dbReference>
<evidence type="ECO:0000256" key="14">
    <source>
        <dbReference type="SAM" id="MobiDB-lite"/>
    </source>
</evidence>
<feature type="active site" description="Phosphocysteine intermediate" evidence="11">
    <location>
        <position position="124"/>
    </location>
</feature>
<comment type="similarity">
    <text evidence="10">In the N-terminal section; belongs to the non-receptor class of the protein-tyrosine phosphatase family.</text>
</comment>
<dbReference type="CDD" id="cd07895">
    <property type="entry name" value="Adenylation_mRNA_capping"/>
    <property type="match status" value="1"/>
</dbReference>
<feature type="binding site" evidence="13">
    <location>
        <begin position="443"/>
        <end position="445"/>
    </location>
    <ligand>
        <name>GTP</name>
        <dbReference type="ChEBI" id="CHEBI:37565"/>
    </ligand>
</feature>
<comment type="similarity">
    <text evidence="10">In the C-terminal section; belongs to the eukaryotic GTase family.</text>
</comment>
<dbReference type="GO" id="GO:0004721">
    <property type="term" value="F:phosphoprotein phosphatase activity"/>
    <property type="evidence" value="ECO:0007669"/>
    <property type="project" value="UniProtKB-UniRule"/>
</dbReference>
<dbReference type="FunCoup" id="C3ZU96">
    <property type="interactions" value="848"/>
</dbReference>
<dbReference type="Gene3D" id="3.90.190.10">
    <property type="entry name" value="Protein tyrosine phosphatase superfamily"/>
    <property type="match status" value="1"/>
</dbReference>
<dbReference type="AlphaFoldDB" id="C3ZU96"/>
<dbReference type="EC" id="3.6.1.74" evidence="10"/>
<dbReference type="InterPro" id="IPR000340">
    <property type="entry name" value="Dual-sp_phosphatase_cat-dom"/>
</dbReference>
<accession>C3ZU96</accession>
<feature type="domain" description="Tyrosine specific protein phosphatases" evidence="15">
    <location>
        <begin position="102"/>
        <end position="159"/>
    </location>
</feature>
<dbReference type="InterPro" id="IPR017074">
    <property type="entry name" value="mRNA_cap_enz_bifunc"/>
</dbReference>
<dbReference type="GO" id="GO:0004484">
    <property type="term" value="F:mRNA guanylyltransferase activity"/>
    <property type="evidence" value="ECO:0007669"/>
    <property type="project" value="UniProtKB-UniRule"/>
</dbReference>
<dbReference type="EMBL" id="GG666681">
    <property type="protein sequence ID" value="EEN43982.1"/>
    <property type="molecule type" value="Genomic_DNA"/>
</dbReference>
<feature type="compositionally biased region" description="Pro residues" evidence="14">
    <location>
        <begin position="597"/>
        <end position="610"/>
    </location>
</feature>
<dbReference type="InterPro" id="IPR001339">
    <property type="entry name" value="mRNA_cap_enzyme_adenylation"/>
</dbReference>
<dbReference type="InterPro" id="IPR051029">
    <property type="entry name" value="mRNA_Capping_Enz/RNA_Phosphat"/>
</dbReference>
<dbReference type="STRING" id="7739.C3ZU96"/>
<feature type="region of interest" description="Disordered" evidence="14">
    <location>
        <begin position="595"/>
        <end position="643"/>
    </location>
</feature>
<evidence type="ECO:0000256" key="8">
    <source>
        <dbReference type="ARBA" id="ARBA00023242"/>
    </source>
</evidence>
<dbReference type="FunFam" id="3.30.470.30:FF:000040">
    <property type="entry name" value="mRNA-capping enzyme"/>
    <property type="match status" value="1"/>
</dbReference>
<comment type="subcellular location">
    <subcellularLocation>
        <location evidence="1 10">Nucleus</location>
    </subcellularLocation>
</comment>
<name>C3ZU96_BRAFL</name>
<feature type="compositionally biased region" description="Pro residues" evidence="14">
    <location>
        <begin position="634"/>
        <end position="643"/>
    </location>
</feature>
<dbReference type="InParanoid" id="C3ZU96"/>
<dbReference type="GO" id="GO:0005525">
    <property type="term" value="F:GTP binding"/>
    <property type="evidence" value="ECO:0007669"/>
    <property type="project" value="UniProtKB-UniRule"/>
</dbReference>
<keyword evidence="7 10" id="KW-0342">GTP-binding</keyword>
<keyword evidence="5 10" id="KW-0547">Nucleotide-binding</keyword>
<comment type="function">
    <text evidence="10">Bifunctional mRNA-capping enzyme exhibiting RNA 5'-triphosphate monophosphatase activity in the N-terminal part and mRNA guanylyltransferase activity in the C-terminal part. Catalyzes the first two steps of cap formation: by removing the gamma-phosphate from the 5'-triphosphate end of nascent mRNA to yield a diphosphate end, and by transferring the GMP moiety of GTP to the 5'-diphosphate terminus of RNA via a covalent enzyme-GMP reaction intermediate.</text>
</comment>
<feature type="binding site" evidence="13">
    <location>
        <position position="306"/>
    </location>
    <ligand>
        <name>GTP</name>
        <dbReference type="ChEBI" id="CHEBI:37565"/>
    </ligand>
</feature>
<dbReference type="PANTHER" id="PTHR10367">
    <property type="entry name" value="MRNA-CAPPING ENZYME"/>
    <property type="match status" value="1"/>
</dbReference>
<dbReference type="InterPro" id="IPR029021">
    <property type="entry name" value="Prot-tyrosine_phosphatase-like"/>
</dbReference>
<keyword evidence="3 10" id="KW-0808">Transferase</keyword>
<dbReference type="InterPro" id="IPR013846">
    <property type="entry name" value="mRNA_cap_enzyme_C"/>
</dbReference>
<keyword evidence="6 10" id="KW-0506">mRNA capping</keyword>
<dbReference type="GO" id="GO:0004651">
    <property type="term" value="F:polynucleotide 5'-phosphatase activity"/>
    <property type="evidence" value="ECO:0007669"/>
    <property type="project" value="UniProtKB-UniRule"/>
</dbReference>
<dbReference type="Gene3D" id="3.30.1490.430">
    <property type="match status" value="1"/>
</dbReference>
<evidence type="ECO:0000256" key="13">
    <source>
        <dbReference type="PIRSR" id="PIRSR036958-3"/>
    </source>
</evidence>
<dbReference type="GO" id="GO:0006370">
    <property type="term" value="P:7-methylguanosine mRNA capping"/>
    <property type="evidence" value="ECO:0007669"/>
    <property type="project" value="UniProtKB-UniRule"/>
</dbReference>
<dbReference type="PIRSF" id="PIRSF036958">
    <property type="entry name" value="mRNA_capping_HCE"/>
    <property type="match status" value="1"/>
</dbReference>
<dbReference type="Gene3D" id="3.30.470.30">
    <property type="entry name" value="DNA ligase/mRNA capping enzyme"/>
    <property type="match status" value="1"/>
</dbReference>
<dbReference type="Gene3D" id="2.40.50.140">
    <property type="entry name" value="Nucleic acid-binding proteins"/>
    <property type="match status" value="1"/>
</dbReference>
<reference evidence="16" key="1">
    <citation type="journal article" date="2008" name="Nature">
        <title>The amphioxus genome and the evolution of the chordate karyotype.</title>
        <authorList>
            <consortium name="US DOE Joint Genome Institute (JGI-PGF)"/>
            <person name="Putnam N.H."/>
            <person name="Butts T."/>
            <person name="Ferrier D.E.K."/>
            <person name="Furlong R.F."/>
            <person name="Hellsten U."/>
            <person name="Kawashima T."/>
            <person name="Robinson-Rechavi M."/>
            <person name="Shoguchi E."/>
            <person name="Terry A."/>
            <person name="Yu J.-K."/>
            <person name="Benito-Gutierrez E.L."/>
            <person name="Dubchak I."/>
            <person name="Garcia-Fernandez J."/>
            <person name="Gibson-Brown J.J."/>
            <person name="Grigoriev I.V."/>
            <person name="Horton A.C."/>
            <person name="de Jong P.J."/>
            <person name="Jurka J."/>
            <person name="Kapitonov V.V."/>
            <person name="Kohara Y."/>
            <person name="Kuroki Y."/>
            <person name="Lindquist E."/>
            <person name="Lucas S."/>
            <person name="Osoegawa K."/>
            <person name="Pennacchio L.A."/>
            <person name="Salamov A.A."/>
            <person name="Satou Y."/>
            <person name="Sauka-Spengler T."/>
            <person name="Schmutz J."/>
            <person name="Shin-I T."/>
            <person name="Toyoda A."/>
            <person name="Bronner-Fraser M."/>
            <person name="Fujiyama A."/>
            <person name="Holland L.Z."/>
            <person name="Holland P.W.H."/>
            <person name="Satoh N."/>
            <person name="Rokhsar D.S."/>
        </authorList>
    </citation>
    <scope>NUCLEOTIDE SEQUENCE [LARGE SCALE GENOMIC DNA]</scope>
    <source>
        <strain evidence="16">S238N-H82</strain>
        <tissue evidence="16">Testes</tissue>
    </source>
</reference>
<comment type="catalytic activity">
    <reaction evidence="9">
        <text>a 5'-end diphospho-ribonucleoside in mRNA + GTP + H(+) = a 5'-end (5'-triphosphoguanosine)-ribonucleoside in mRNA + diphosphate</text>
        <dbReference type="Rhea" id="RHEA:67012"/>
        <dbReference type="Rhea" id="RHEA-COMP:17165"/>
        <dbReference type="Rhea" id="RHEA-COMP:17166"/>
        <dbReference type="ChEBI" id="CHEBI:15378"/>
        <dbReference type="ChEBI" id="CHEBI:33019"/>
        <dbReference type="ChEBI" id="CHEBI:37565"/>
        <dbReference type="ChEBI" id="CHEBI:167616"/>
        <dbReference type="ChEBI" id="CHEBI:167617"/>
        <dbReference type="EC" id="2.7.7.50"/>
    </reaction>
    <physiologicalReaction direction="left-to-right" evidence="9">
        <dbReference type="Rhea" id="RHEA:67013"/>
    </physiologicalReaction>
</comment>
<evidence type="ECO:0000256" key="4">
    <source>
        <dbReference type="ARBA" id="ARBA00022695"/>
    </source>
</evidence>
<keyword evidence="4 10" id="KW-0548">Nucleotidyltransferase</keyword>
<evidence type="ECO:0000256" key="2">
    <source>
        <dbReference type="ARBA" id="ARBA00022664"/>
    </source>
</evidence>
<evidence type="ECO:0000256" key="3">
    <source>
        <dbReference type="ARBA" id="ARBA00022679"/>
    </source>
</evidence>
<sequence>MAVPPRWLNCPRKGQLVAEKFLPFKTPLGPRYDDQVPEENRFQWPMLFAYVNGMGAKMGLVIDLTNTNRFYNKEQEVERNGVKHVKLQCRGHGETPNEEQTSAFVNLCANWTARNPTDLIGVHCTHGFNRTGFLIVAYLVEKHSWSVEAAVQAFTVARPPGMYKGHYLEELFRRYGDADDAPPAPPLPDWCTESDDLDDDGNPTQQPSNGMKGQRAGGTTYKPFMDGLVPGVDTVTDQPRLRNVQQKVQHMCGWHKQGFPGAQPVSMDRKNLSFLAQKPYKVSWKADGVRLMLLVDGPQQVYLVDRDNTVFHAPQLTFPRRKEPDKQICNTLLDGEMIIDKVAGKDRPRYLAYDIIKFEGQPVGECDFSRRLLCIRKEIEETRDSQAQAGALDKSREPFSVRHKPFWDITMSPKVSHEVDGLIFQPAGPKDKYVGGRCDDILKWKPPTLNTVDFKLQIRREGGEGMLVQTKGFLYVGGFEQPIAQMKVTKDLKKYDGKIVECKFDGATKQWLFLRERTDKSFPNSYTTAVAVFESIQNPVTMEICSVSLPAVFESIQNPVTMEICSVSLPAVFESIQNPVTKEILFEFITRSRYQQHPPPGSMHPPPGSSHPPQSSLDSPRGQKRPLSQGDHLMPPPEKMPKR</sequence>
<evidence type="ECO:0000256" key="7">
    <source>
        <dbReference type="ARBA" id="ARBA00023134"/>
    </source>
</evidence>
<feature type="active site" description="N6-GMP-lysine intermediate" evidence="12">
    <location>
        <position position="285"/>
    </location>
</feature>
<dbReference type="PANTHER" id="PTHR10367:SF17">
    <property type="entry name" value="MRNA-CAPPING ENZYME"/>
    <property type="match status" value="1"/>
</dbReference>
<dbReference type="EC" id="2.7.7.50" evidence="10"/>
<evidence type="ECO:0000256" key="5">
    <source>
        <dbReference type="ARBA" id="ARBA00022741"/>
    </source>
</evidence>
<evidence type="ECO:0000313" key="16">
    <source>
        <dbReference type="EMBL" id="EEN43982.1"/>
    </source>
</evidence>
<dbReference type="SUPFAM" id="SSF56091">
    <property type="entry name" value="DNA ligase/mRNA capping enzyme, catalytic domain"/>
    <property type="match status" value="1"/>
</dbReference>
<organism>
    <name type="scientific">Branchiostoma floridae</name>
    <name type="common">Florida lancelet</name>
    <name type="synonym">Amphioxus</name>
    <dbReference type="NCBI Taxonomy" id="7739"/>
    <lineage>
        <taxon>Eukaryota</taxon>
        <taxon>Metazoa</taxon>
        <taxon>Chordata</taxon>
        <taxon>Cephalochordata</taxon>
        <taxon>Leptocardii</taxon>
        <taxon>Amphioxiformes</taxon>
        <taxon>Branchiostomatidae</taxon>
        <taxon>Branchiostoma</taxon>
    </lineage>
</organism>
<dbReference type="CDD" id="cd17664">
    <property type="entry name" value="Mce1_N"/>
    <property type="match status" value="1"/>
</dbReference>
<feature type="binding site" evidence="13">
    <location>
        <begin position="515"/>
        <end position="520"/>
    </location>
    <ligand>
        <name>GTP</name>
        <dbReference type="ChEBI" id="CHEBI:37565"/>
    </ligand>
</feature>
<feature type="binding site" evidence="13">
    <location>
        <begin position="334"/>
        <end position="336"/>
    </location>
    <ligand>
        <name>GTP</name>
        <dbReference type="ChEBI" id="CHEBI:37565"/>
    </ligand>
</feature>
<dbReference type="PROSITE" id="PS00383">
    <property type="entry name" value="TYR_PHOSPHATASE_1"/>
    <property type="match status" value="1"/>
</dbReference>
<dbReference type="eggNOG" id="KOG2386">
    <property type="taxonomic scope" value="Eukaryota"/>
</dbReference>
<dbReference type="GO" id="GO:0005524">
    <property type="term" value="F:ATP binding"/>
    <property type="evidence" value="ECO:0007669"/>
    <property type="project" value="InterPro"/>
</dbReference>
<gene>
    <name evidence="16" type="ORF">BRAFLDRAFT_87366</name>
</gene>
<dbReference type="SUPFAM" id="SSF50249">
    <property type="entry name" value="Nucleic acid-binding proteins"/>
    <property type="match status" value="1"/>
</dbReference>
<dbReference type="InterPro" id="IPR016130">
    <property type="entry name" value="Tyr_Pase_AS"/>
</dbReference>
<comment type="catalytic activity">
    <reaction evidence="10">
        <text>a 5'-end triphospho-ribonucleoside in mRNA + H2O = a 5'-end diphospho-ribonucleoside in mRNA + phosphate + H(+)</text>
        <dbReference type="Rhea" id="RHEA:67004"/>
        <dbReference type="Rhea" id="RHEA-COMP:17164"/>
        <dbReference type="Rhea" id="RHEA-COMP:17165"/>
        <dbReference type="ChEBI" id="CHEBI:15377"/>
        <dbReference type="ChEBI" id="CHEBI:15378"/>
        <dbReference type="ChEBI" id="CHEBI:43474"/>
        <dbReference type="ChEBI" id="CHEBI:167616"/>
        <dbReference type="ChEBI" id="CHEBI:167618"/>
        <dbReference type="EC" id="3.6.1.74"/>
    </reaction>
</comment>
<dbReference type="PROSITE" id="PS50056">
    <property type="entry name" value="TYR_PHOSPHATASE_2"/>
    <property type="match status" value="1"/>
</dbReference>
<protein>
    <recommendedName>
        <fullName evidence="10">mRNA-capping enzyme</fullName>
    </recommendedName>
    <domain>
        <recommendedName>
            <fullName evidence="10">mRNA 5'-triphosphate monophosphatase</fullName>
            <ecNumber evidence="10">3.6.1.74</ecNumber>
        </recommendedName>
        <alternativeName>
            <fullName evidence="10">mRNA 5'-phosphatase</fullName>
        </alternativeName>
    </domain>
    <domain>
        <recommendedName>
            <fullName evidence="10">mRNA guanylyltransferase</fullName>
            <ecNumber evidence="10">2.7.7.50</ecNumber>
        </recommendedName>
        <alternativeName>
            <fullName evidence="10">GTP--RNA guanylyltransferase</fullName>
            <shortName evidence="10">GTase</shortName>
        </alternativeName>
    </domain>
</protein>
<evidence type="ECO:0000256" key="1">
    <source>
        <dbReference type="ARBA" id="ARBA00004123"/>
    </source>
</evidence>
<evidence type="ECO:0000256" key="10">
    <source>
        <dbReference type="PIRNR" id="PIRNR036958"/>
    </source>
</evidence>
<dbReference type="InterPro" id="IPR000387">
    <property type="entry name" value="Tyr_Pase_dom"/>
</dbReference>
<dbReference type="FunFam" id="3.90.190.10:FF:000040">
    <property type="entry name" value="mRNA-capping enzyme"/>
    <property type="match status" value="1"/>
</dbReference>
<evidence type="ECO:0000256" key="9">
    <source>
        <dbReference type="ARBA" id="ARBA00044624"/>
    </source>
</evidence>
<feature type="compositionally biased region" description="Polar residues" evidence="14">
    <location>
        <begin position="202"/>
        <end position="211"/>
    </location>
</feature>
<feature type="binding site" evidence="13">
    <location>
        <position position="290"/>
    </location>
    <ligand>
        <name>GTP</name>
        <dbReference type="ChEBI" id="CHEBI:37565"/>
    </ligand>
</feature>
<keyword evidence="2 10" id="KW-0507">mRNA processing</keyword>
<evidence type="ECO:0000256" key="12">
    <source>
        <dbReference type="PIRSR" id="PIRSR036958-2"/>
    </source>
</evidence>
<evidence type="ECO:0000259" key="15">
    <source>
        <dbReference type="PROSITE" id="PS50056"/>
    </source>
</evidence>
<evidence type="ECO:0000256" key="11">
    <source>
        <dbReference type="PIRSR" id="PIRSR036958-1"/>
    </source>
</evidence>
<dbReference type="Pfam" id="PF03919">
    <property type="entry name" value="mRNA_cap_C"/>
    <property type="match status" value="1"/>
</dbReference>
<evidence type="ECO:0000256" key="6">
    <source>
        <dbReference type="ARBA" id="ARBA00023042"/>
    </source>
</evidence>
<dbReference type="FunFam" id="2.40.50.140:FF:000291">
    <property type="entry name" value="mRNA-capping enzyme"/>
    <property type="match status" value="1"/>
</dbReference>
<proteinExistence type="inferred from homology"/>
<dbReference type="Pfam" id="PF00782">
    <property type="entry name" value="DSPc"/>
    <property type="match status" value="1"/>
</dbReference>
<dbReference type="InterPro" id="IPR012340">
    <property type="entry name" value="NA-bd_OB-fold"/>
</dbReference>
<dbReference type="GO" id="GO:0140818">
    <property type="term" value="F:mRNA 5'-triphosphate monophosphatase activity"/>
    <property type="evidence" value="ECO:0007669"/>
    <property type="project" value="UniProtKB-EC"/>
</dbReference>
<dbReference type="SUPFAM" id="SSF52799">
    <property type="entry name" value="(Phosphotyrosine protein) phosphatases II"/>
    <property type="match status" value="1"/>
</dbReference>